<protein>
    <submittedName>
        <fullName evidence="2">Uncharacterized protein</fullName>
    </submittedName>
</protein>
<keyword evidence="3" id="KW-1185">Reference proteome</keyword>
<evidence type="ECO:0000256" key="1">
    <source>
        <dbReference type="SAM" id="Phobius"/>
    </source>
</evidence>
<dbReference type="RefSeq" id="WP_274165094.1">
    <property type="nucleotide sequence ID" value="NZ_JAJUBC010000015.1"/>
</dbReference>
<keyword evidence="1" id="KW-0812">Transmembrane</keyword>
<organism evidence="2 3">
    <name type="scientific">Enterovibrio gelatinilyticus</name>
    <dbReference type="NCBI Taxonomy" id="2899819"/>
    <lineage>
        <taxon>Bacteria</taxon>
        <taxon>Pseudomonadati</taxon>
        <taxon>Pseudomonadota</taxon>
        <taxon>Gammaproteobacteria</taxon>
        <taxon>Vibrionales</taxon>
        <taxon>Vibrionaceae</taxon>
        <taxon>Enterovibrio</taxon>
    </lineage>
</organism>
<accession>A0ABT5R3B6</accession>
<evidence type="ECO:0000313" key="2">
    <source>
        <dbReference type="EMBL" id="MDD1794261.1"/>
    </source>
</evidence>
<feature type="transmembrane region" description="Helical" evidence="1">
    <location>
        <begin position="39"/>
        <end position="57"/>
    </location>
</feature>
<evidence type="ECO:0000313" key="3">
    <source>
        <dbReference type="Proteomes" id="UP001149400"/>
    </source>
</evidence>
<proteinExistence type="predicted"/>
<feature type="transmembrane region" description="Helical" evidence="1">
    <location>
        <begin position="7"/>
        <end position="27"/>
    </location>
</feature>
<gene>
    <name evidence="2" type="ORF">LRP50_14055</name>
</gene>
<keyword evidence="1" id="KW-0472">Membrane</keyword>
<name>A0ABT5R3B6_9GAMM</name>
<comment type="caution">
    <text evidence="2">The sequence shown here is derived from an EMBL/GenBank/DDBJ whole genome shotgun (WGS) entry which is preliminary data.</text>
</comment>
<dbReference type="Proteomes" id="UP001149400">
    <property type="component" value="Unassembled WGS sequence"/>
</dbReference>
<sequence>MKINFKHLACSVVIIYILVMITLHRYPNMPDNKISFGDFANILVGLTAVSTLLFSIWDRHKTTIKHNSAIALESYVNSIDGLMNTLLDAEMDIDTIFFSIETCHTNLVLCQKSITEKEHKRFAVTKYETLRTHLKLKYHRLQIEDLLSVPEEVREQYNMTNFSTSWPACSYVLVSSWLKYVVPRTPFYKEIGTASYGNYMCTEETYIGSMLSLLIAQPLSLKPNSNLLNKFSQFIKTCEIEQSNSDLYDAFNKYPSLAAHLMLSKTCSVQRSKYGDYPNLSIAVHDVVQKKVWVSFKGGNFKHNHPIPAKLANSKYLKKR</sequence>
<dbReference type="EMBL" id="JAJUBC010000015">
    <property type="protein sequence ID" value="MDD1794261.1"/>
    <property type="molecule type" value="Genomic_DNA"/>
</dbReference>
<reference evidence="2" key="1">
    <citation type="submission" date="2021-12" db="EMBL/GenBank/DDBJ databases">
        <title>Enterovibrio ZSDZ35 sp. nov. and Enterovibrio ZSDZ42 sp. nov., isolated from coastal seawater in Qingdao.</title>
        <authorList>
            <person name="Zhang P."/>
        </authorList>
    </citation>
    <scope>NUCLEOTIDE SEQUENCE</scope>
    <source>
        <strain evidence="2">ZSDZ42</strain>
    </source>
</reference>
<keyword evidence="1" id="KW-1133">Transmembrane helix</keyword>